<dbReference type="GO" id="GO:0005509">
    <property type="term" value="F:calcium ion binding"/>
    <property type="evidence" value="ECO:0007669"/>
    <property type="project" value="InterPro"/>
</dbReference>
<dbReference type="Pfam" id="PF01532">
    <property type="entry name" value="Glyco_hydro_47"/>
    <property type="match status" value="1"/>
</dbReference>
<feature type="domain" description="PA" evidence="10">
    <location>
        <begin position="1066"/>
        <end position="1122"/>
    </location>
</feature>
<dbReference type="Proteomes" id="UP001149813">
    <property type="component" value="Unassembled WGS sequence"/>
</dbReference>
<evidence type="ECO:0000313" key="11">
    <source>
        <dbReference type="EMBL" id="KAJ1721575.1"/>
    </source>
</evidence>
<dbReference type="InterPro" id="IPR001382">
    <property type="entry name" value="Glyco_hydro_47"/>
</dbReference>
<dbReference type="InterPro" id="IPR044674">
    <property type="entry name" value="EDEM1/2/3"/>
</dbReference>
<accession>A0A9W7Y107</accession>
<dbReference type="GO" id="GO:0004571">
    <property type="term" value="F:mannosyl-oligosaccharide 1,2-alpha-mannosidase activity"/>
    <property type="evidence" value="ECO:0007669"/>
    <property type="project" value="InterPro"/>
</dbReference>
<keyword evidence="7" id="KW-0326">Glycosidase</keyword>
<feature type="region of interest" description="Disordered" evidence="8">
    <location>
        <begin position="967"/>
        <end position="1012"/>
    </location>
</feature>
<feature type="active site" evidence="5">
    <location>
        <position position="284"/>
    </location>
</feature>
<comment type="caution">
    <text evidence="11">The sequence shown here is derived from an EMBL/GenBank/DDBJ whole genome shotgun (WGS) entry which is preliminary data.</text>
</comment>
<dbReference type="InterPro" id="IPR003137">
    <property type="entry name" value="PA_domain"/>
</dbReference>
<dbReference type="GO" id="GO:0016020">
    <property type="term" value="C:membrane"/>
    <property type="evidence" value="ECO:0007669"/>
    <property type="project" value="InterPro"/>
</dbReference>
<feature type="signal peptide" evidence="9">
    <location>
        <begin position="1"/>
        <end position="29"/>
    </location>
</feature>
<keyword evidence="6" id="KW-0106">Calcium</keyword>
<feature type="region of interest" description="Disordered" evidence="8">
    <location>
        <begin position="859"/>
        <end position="899"/>
    </location>
</feature>
<keyword evidence="7" id="KW-0378">Hydrolase</keyword>
<dbReference type="OrthoDB" id="8118055at2759"/>
<feature type="active site" evidence="5">
    <location>
        <position position="399"/>
    </location>
</feature>
<dbReference type="Gene3D" id="3.50.30.30">
    <property type="match status" value="1"/>
</dbReference>
<keyword evidence="6" id="KW-0479">Metal-binding</keyword>
<dbReference type="PANTHER" id="PTHR45679">
    <property type="entry name" value="ER DEGRADATION-ENHANCING ALPHA-MANNOSIDASE-LIKE PROTEIN 2"/>
    <property type="match status" value="1"/>
</dbReference>
<dbReference type="EMBL" id="JANBOJ010000162">
    <property type="protein sequence ID" value="KAJ1721575.1"/>
    <property type="molecule type" value="Genomic_DNA"/>
</dbReference>
<evidence type="ECO:0000256" key="8">
    <source>
        <dbReference type="SAM" id="MobiDB-lite"/>
    </source>
</evidence>
<evidence type="ECO:0000256" key="4">
    <source>
        <dbReference type="ARBA" id="ARBA00023180"/>
    </source>
</evidence>
<comment type="subcellular location">
    <subcellularLocation>
        <location evidence="1">Endoplasmic reticulum</location>
    </subcellularLocation>
</comment>
<feature type="compositionally biased region" description="Low complexity" evidence="8">
    <location>
        <begin position="859"/>
        <end position="869"/>
    </location>
</feature>
<evidence type="ECO:0000256" key="3">
    <source>
        <dbReference type="ARBA" id="ARBA00022824"/>
    </source>
</evidence>
<feature type="region of interest" description="Disordered" evidence="8">
    <location>
        <begin position="549"/>
        <end position="570"/>
    </location>
</feature>
<dbReference type="Gene3D" id="1.50.10.10">
    <property type="match status" value="1"/>
</dbReference>
<feature type="compositionally biased region" description="Low complexity" evidence="8">
    <location>
        <begin position="643"/>
        <end position="658"/>
    </location>
</feature>
<evidence type="ECO:0000313" key="12">
    <source>
        <dbReference type="Proteomes" id="UP001149813"/>
    </source>
</evidence>
<evidence type="ECO:0000256" key="6">
    <source>
        <dbReference type="PIRSR" id="PIRSR601382-2"/>
    </source>
</evidence>
<evidence type="ECO:0000259" key="10">
    <source>
        <dbReference type="Pfam" id="PF02225"/>
    </source>
</evidence>
<keyword evidence="9" id="KW-0732">Signal</keyword>
<sequence length="1200" mass="133424">MFTCNALPLSILGTALLLLVLTLSPGIQALGMSKRRRLELRDQTKASFYHAYNGYMEHAFPFDELNPITCTGRGSDRQDPSNIGINDVLGDYLLTLVDTLDTLAVLGDKAEFADAVAKTIQYLPDFDIDSYVQVFEVTIRMLGGLLSAHIIATDEEDTLGMRLDQGDAPQYRGELLGLARDLGFRLLPAFEASPCGMPYARTNLKHGYRSSETSKTCTAGAGTLLLEFGTLSRLTNETVFEDLARLALNDLWLARSKSNLFGNTYDIVAQQWISPVAGVGAGIDSIYEYLLKSHVYFGDSRYLQAFETTYSALLRHARDTTGGYAFFNVDMHTTEVSRTWVDSLSAFFPGLMVLAGDVDGAESAYMLFYQQWLRFRAIPERFNLFLREADLTFYPLRPEFIESTYFLYRATRDPFYLDVGEMVLADINAQFRTRCGYASLHNVYTGEPEERMESFLLSETFKYLYLLFDEDNPLHKTHSNYVFTTEAHVLLPLSPVRTSNGTVSAQYPSSASFSKRALIHLENPPRKVNPLLLRVDNIRQKLQSLHPDDMLAFPTPADTEGDGDSDADAGTLPPTMARKCLLPRALSITSVNANSTDYLERFAVEWRTSSRQSPLEQLHAMRELSRATNRITSHHITAHPHPQQQKQQQQQQLQQQQQDVDEKNRDVREYLAALLANNAAHTMPLRADFYNIGILVNNMPDQSAGGAALSANGNAGPTTPRNGTTVVNAALALALEYDGMCSLSKDLHLSERHVEWVHSALEQADSHADAQGLQDPLADQETWITPNTRQISFMELVLARAESRNPLPCVAAARPVARRGVPLLKDALADEIPEIPADMDTDGSCDGVECNSQASNHISVLSPSPLSSPRQFASDKESQLKRRGLSIPGVGGTDEQSHQENYTYQQQVVITNGAAQVMTDHVLVRFRTDASLHDFVRVSPVHNDSLHTTKRTRSYFFSSTKSLVALRSHSSTRNDDDQKADATQIPPSNTTRSDSPEQEQKQQQQLPISDHSLYPHDVYRRRELYGTLASFSELALYRNHGDSQMPGLVPQPTTLVMLHLYSSSAVYGCEEYTPREQKLVKDRVVAVRTGGGCTLREKAVHAMNAGAKAMLVDADTADGNKDTAVPTHQTQPVFSAKQTRLSRQGADDPPLTPEQMLYADGADREIPKQVPMPVVLVDRRAIVEFEDCLAAGLHVRVELL</sequence>
<gene>
    <name evidence="11" type="ORF">LPJ53_003919</name>
</gene>
<keyword evidence="12" id="KW-1185">Reference proteome</keyword>
<proteinExistence type="inferred from homology"/>
<dbReference type="GO" id="GO:1904380">
    <property type="term" value="P:endoplasmic reticulum mannose trimming"/>
    <property type="evidence" value="ECO:0007669"/>
    <property type="project" value="InterPro"/>
</dbReference>
<dbReference type="GO" id="GO:0044322">
    <property type="term" value="C:endoplasmic reticulum quality control compartment"/>
    <property type="evidence" value="ECO:0007669"/>
    <property type="project" value="GOC"/>
</dbReference>
<dbReference type="Pfam" id="PF02225">
    <property type="entry name" value="PA"/>
    <property type="match status" value="1"/>
</dbReference>
<dbReference type="GO" id="GO:0005975">
    <property type="term" value="P:carbohydrate metabolic process"/>
    <property type="evidence" value="ECO:0007669"/>
    <property type="project" value="InterPro"/>
</dbReference>
<feature type="active site" description="Proton donor" evidence="5">
    <location>
        <position position="380"/>
    </location>
</feature>
<dbReference type="SUPFAM" id="SSF48225">
    <property type="entry name" value="Seven-hairpin glycosidases"/>
    <property type="match status" value="1"/>
</dbReference>
<dbReference type="PRINTS" id="PR00747">
    <property type="entry name" value="GLYHDRLASE47"/>
</dbReference>
<evidence type="ECO:0000256" key="1">
    <source>
        <dbReference type="ARBA" id="ARBA00004240"/>
    </source>
</evidence>
<name>A0A9W7Y107_9FUNG</name>
<keyword evidence="3" id="KW-0256">Endoplasmic reticulum</keyword>
<dbReference type="GO" id="GO:0036503">
    <property type="term" value="P:ERAD pathway"/>
    <property type="evidence" value="ECO:0007669"/>
    <property type="project" value="UniProtKB-ARBA"/>
</dbReference>
<protein>
    <recommendedName>
        <fullName evidence="7">alpha-1,2-Mannosidase</fullName>
        <ecNumber evidence="7">3.2.1.-</ecNumber>
    </recommendedName>
</protein>
<feature type="chain" id="PRO_5040852868" description="alpha-1,2-Mannosidase" evidence="9">
    <location>
        <begin position="30"/>
        <end position="1200"/>
    </location>
</feature>
<dbReference type="AlphaFoldDB" id="A0A9W7Y107"/>
<comment type="cofactor">
    <cofactor evidence="6">
        <name>Ca(2+)</name>
        <dbReference type="ChEBI" id="CHEBI:29108"/>
    </cofactor>
</comment>
<feature type="active site" description="Proton donor" evidence="5">
    <location>
        <position position="136"/>
    </location>
</feature>
<dbReference type="EC" id="3.2.1.-" evidence="7"/>
<dbReference type="PANTHER" id="PTHR45679:SF5">
    <property type="entry name" value="ER DEGRADATION-ENHANCING ALPHA-MANNOSIDASE-LIKE PROTEIN 1"/>
    <property type="match status" value="1"/>
</dbReference>
<evidence type="ECO:0000256" key="7">
    <source>
        <dbReference type="RuleBase" id="RU361193"/>
    </source>
</evidence>
<dbReference type="InterPro" id="IPR012341">
    <property type="entry name" value="6hp_glycosidase-like_sf"/>
</dbReference>
<organism evidence="11 12">
    <name type="scientific">Coemansia erecta</name>
    <dbReference type="NCBI Taxonomy" id="147472"/>
    <lineage>
        <taxon>Eukaryota</taxon>
        <taxon>Fungi</taxon>
        <taxon>Fungi incertae sedis</taxon>
        <taxon>Zoopagomycota</taxon>
        <taxon>Kickxellomycotina</taxon>
        <taxon>Kickxellomycetes</taxon>
        <taxon>Kickxellales</taxon>
        <taxon>Kickxellaceae</taxon>
        <taxon>Coemansia</taxon>
    </lineage>
</organism>
<evidence type="ECO:0000256" key="2">
    <source>
        <dbReference type="ARBA" id="ARBA00007658"/>
    </source>
</evidence>
<dbReference type="InterPro" id="IPR036026">
    <property type="entry name" value="Seven-hairpin_glycosidases"/>
</dbReference>
<reference evidence="11" key="1">
    <citation type="submission" date="2022-07" db="EMBL/GenBank/DDBJ databases">
        <title>Phylogenomic reconstructions and comparative analyses of Kickxellomycotina fungi.</title>
        <authorList>
            <person name="Reynolds N.K."/>
            <person name="Stajich J.E."/>
            <person name="Barry K."/>
            <person name="Grigoriev I.V."/>
            <person name="Crous P."/>
            <person name="Smith M.E."/>
        </authorList>
    </citation>
    <scope>NUCLEOTIDE SEQUENCE</scope>
    <source>
        <strain evidence="11">NBRC 32514</strain>
    </source>
</reference>
<comment type="similarity">
    <text evidence="2 7">Belongs to the glycosyl hydrolase 47 family.</text>
</comment>
<keyword evidence="4" id="KW-0325">Glycoprotein</keyword>
<feature type="binding site" evidence="6">
    <location>
        <position position="485"/>
    </location>
    <ligand>
        <name>Ca(2+)</name>
        <dbReference type="ChEBI" id="CHEBI:29108"/>
    </ligand>
</feature>
<evidence type="ECO:0000256" key="9">
    <source>
        <dbReference type="SAM" id="SignalP"/>
    </source>
</evidence>
<evidence type="ECO:0000256" key="5">
    <source>
        <dbReference type="PIRSR" id="PIRSR601382-1"/>
    </source>
</evidence>
<feature type="region of interest" description="Disordered" evidence="8">
    <location>
        <begin position="637"/>
        <end position="663"/>
    </location>
</feature>